<name>A0A2M7TAB9_9ACTN</name>
<dbReference type="Proteomes" id="UP000230956">
    <property type="component" value="Unassembled WGS sequence"/>
</dbReference>
<comment type="caution">
    <text evidence="1">The sequence shown here is derived from an EMBL/GenBank/DDBJ whole genome shotgun (WGS) entry which is preliminary data.</text>
</comment>
<reference evidence="2" key="1">
    <citation type="submission" date="2017-09" db="EMBL/GenBank/DDBJ databases">
        <title>Depth-based differentiation of microbial function through sediment-hosted aquifers and enrichment of novel symbionts in the deep terrestrial subsurface.</title>
        <authorList>
            <person name="Probst A.J."/>
            <person name="Ladd B."/>
            <person name="Jarett J.K."/>
            <person name="Geller-Mcgrath D.E."/>
            <person name="Sieber C.M.K."/>
            <person name="Emerson J.B."/>
            <person name="Anantharaman K."/>
            <person name="Thomas B.C."/>
            <person name="Malmstrom R."/>
            <person name="Stieglmeier M."/>
            <person name="Klingl A."/>
            <person name="Woyke T."/>
            <person name="Ryan C.M."/>
            <person name="Banfield J.F."/>
        </authorList>
    </citation>
    <scope>NUCLEOTIDE SEQUENCE [LARGE SCALE GENOMIC DNA]</scope>
</reference>
<proteinExistence type="predicted"/>
<evidence type="ECO:0000313" key="1">
    <source>
        <dbReference type="EMBL" id="PIZ41891.1"/>
    </source>
</evidence>
<protein>
    <submittedName>
        <fullName evidence="1">Uncharacterized protein</fullName>
    </submittedName>
</protein>
<dbReference type="AlphaFoldDB" id="A0A2M7TAB9"/>
<dbReference type="EMBL" id="PFNG01000038">
    <property type="protein sequence ID" value="PIZ41891.1"/>
    <property type="molecule type" value="Genomic_DNA"/>
</dbReference>
<accession>A0A2M7TAB9</accession>
<evidence type="ECO:0000313" key="2">
    <source>
        <dbReference type="Proteomes" id="UP000230956"/>
    </source>
</evidence>
<gene>
    <name evidence="1" type="ORF">COY37_01565</name>
</gene>
<sequence length="73" mass="8428">MKLQKLLHMMRKNSIQNTTESTEAVYALGAYLCHQTTLAPARACQNQDKRGEGWLIKEEPVDAMRLFDLIRLH</sequence>
<organism evidence="1 2">
    <name type="scientific">Candidatus Aquicultor secundus</name>
    <dbReference type="NCBI Taxonomy" id="1973895"/>
    <lineage>
        <taxon>Bacteria</taxon>
        <taxon>Bacillati</taxon>
        <taxon>Actinomycetota</taxon>
        <taxon>Candidatus Aquicultoria</taxon>
        <taxon>Candidatus Aquicultorales</taxon>
        <taxon>Candidatus Aquicultoraceae</taxon>
        <taxon>Candidatus Aquicultor</taxon>
    </lineage>
</organism>